<evidence type="ECO:0000313" key="2">
    <source>
        <dbReference type="EMBL" id="VYT86093.1"/>
    </source>
</evidence>
<proteinExistence type="predicted"/>
<keyword evidence="1" id="KW-0472">Membrane</keyword>
<feature type="transmembrane region" description="Helical" evidence="1">
    <location>
        <begin position="72"/>
        <end position="93"/>
    </location>
</feature>
<reference evidence="2" key="1">
    <citation type="submission" date="2019-11" db="EMBL/GenBank/DDBJ databases">
        <authorList>
            <person name="Feng L."/>
        </authorList>
    </citation>
    <scope>NUCLEOTIDE SEQUENCE</scope>
    <source>
        <strain evidence="2">CTertiumLFYP3</strain>
    </source>
</reference>
<dbReference type="EMBL" id="CACRTO010000008">
    <property type="protein sequence ID" value="VYT86093.1"/>
    <property type="molecule type" value="Genomic_DNA"/>
</dbReference>
<accession>A0A6N3A5R6</accession>
<name>A0A6N3A5R6_9CLOT</name>
<gene>
    <name evidence="2" type="ORF">CTLFYP3_00857</name>
</gene>
<organism evidence="2">
    <name type="scientific">Clostridium tertium</name>
    <dbReference type="NCBI Taxonomy" id="1559"/>
    <lineage>
        <taxon>Bacteria</taxon>
        <taxon>Bacillati</taxon>
        <taxon>Bacillota</taxon>
        <taxon>Clostridia</taxon>
        <taxon>Eubacteriales</taxon>
        <taxon>Clostridiaceae</taxon>
        <taxon>Clostridium</taxon>
    </lineage>
</organism>
<dbReference type="AlphaFoldDB" id="A0A6N3A5R6"/>
<evidence type="ECO:0000256" key="1">
    <source>
        <dbReference type="SAM" id="Phobius"/>
    </source>
</evidence>
<feature type="transmembrane region" description="Helical" evidence="1">
    <location>
        <begin position="36"/>
        <end position="57"/>
    </location>
</feature>
<keyword evidence="1" id="KW-0812">Transmembrane</keyword>
<sequence>MVEGELFMIKHFDTDKKLRTKVIRKHRSKHPKWRKASIVMIIILIITILLAAIASYYFEINSFGFNGEIDKIMLLTVTLVFTILFSVPNLFYYRHMRFKVCNNDVDSTFFDEVIFDNDIFKYTYYDKEYDRYSLCRGCEIEYRKIIKITYNPKSFELKVYGTFYNVDYNDRATGEVKRKNKCKSSESFNIYMYYYENEEIMRLLEDKTNKKIEITDEW</sequence>
<protein>
    <submittedName>
        <fullName evidence="2">Uncharacterized protein</fullName>
    </submittedName>
</protein>
<keyword evidence="1" id="KW-1133">Transmembrane helix</keyword>